<gene>
    <name evidence="1" type="ORF">HNR40_003701</name>
</gene>
<dbReference type="RefSeq" id="WP_184962725.1">
    <property type="nucleotide sequence ID" value="NZ_JACHIN010000004.1"/>
</dbReference>
<accession>A0A7W8A294</accession>
<dbReference type="Proteomes" id="UP000568380">
    <property type="component" value="Unassembled WGS sequence"/>
</dbReference>
<evidence type="ECO:0000313" key="2">
    <source>
        <dbReference type="Proteomes" id="UP000568380"/>
    </source>
</evidence>
<protein>
    <recommendedName>
        <fullName evidence="3">Leucine-rich repeat domain-containing protein</fullName>
    </recommendedName>
</protein>
<comment type="caution">
    <text evidence="1">The sequence shown here is derived from an EMBL/GenBank/DDBJ whole genome shotgun (WGS) entry which is preliminary data.</text>
</comment>
<name>A0A7W8A294_9ACTN</name>
<evidence type="ECO:0008006" key="3">
    <source>
        <dbReference type="Google" id="ProtNLM"/>
    </source>
</evidence>
<reference evidence="1 2" key="1">
    <citation type="submission" date="2020-08" db="EMBL/GenBank/DDBJ databases">
        <title>Genomic Encyclopedia of Type Strains, Phase IV (KMG-IV): sequencing the most valuable type-strain genomes for metagenomic binning, comparative biology and taxonomic classification.</title>
        <authorList>
            <person name="Goeker M."/>
        </authorList>
    </citation>
    <scope>NUCLEOTIDE SEQUENCE [LARGE SCALE GENOMIC DNA]</scope>
    <source>
        <strain evidence="1 2">DSM 45385</strain>
    </source>
</reference>
<dbReference type="InterPro" id="IPR032675">
    <property type="entry name" value="LRR_dom_sf"/>
</dbReference>
<evidence type="ECO:0000313" key="1">
    <source>
        <dbReference type="EMBL" id="MBB5078226.1"/>
    </source>
</evidence>
<proteinExistence type="predicted"/>
<sequence length="153" mass="16942">MTPLYGLENLRELWVWNVVFEADHAFLDHRPRLHHLGLNLPDGDAWMEGLSRQTELRMVSLDGDGQRLSPSVFAHASELISLTLDNLRGLPECLDALVSAGPPLQELRLYDTDLTDVSIITRLPTLKRFAISPSEGLDLTPLAAVPGLVVNPD</sequence>
<organism evidence="1 2">
    <name type="scientific">Nonomuraea endophytica</name>
    <dbReference type="NCBI Taxonomy" id="714136"/>
    <lineage>
        <taxon>Bacteria</taxon>
        <taxon>Bacillati</taxon>
        <taxon>Actinomycetota</taxon>
        <taxon>Actinomycetes</taxon>
        <taxon>Streptosporangiales</taxon>
        <taxon>Streptosporangiaceae</taxon>
        <taxon>Nonomuraea</taxon>
    </lineage>
</organism>
<keyword evidence="2" id="KW-1185">Reference proteome</keyword>
<dbReference type="EMBL" id="JACHIN010000004">
    <property type="protein sequence ID" value="MBB5078226.1"/>
    <property type="molecule type" value="Genomic_DNA"/>
</dbReference>
<dbReference type="SUPFAM" id="SSF52047">
    <property type="entry name" value="RNI-like"/>
    <property type="match status" value="1"/>
</dbReference>
<dbReference type="AlphaFoldDB" id="A0A7W8A294"/>
<dbReference type="Gene3D" id="3.80.10.10">
    <property type="entry name" value="Ribonuclease Inhibitor"/>
    <property type="match status" value="1"/>
</dbReference>